<keyword evidence="2 10" id="KW-0158">Chromosome</keyword>
<dbReference type="EMBL" id="LT671824">
    <property type="protein sequence ID" value="SHO78524.1"/>
    <property type="molecule type" value="Genomic_DNA"/>
</dbReference>
<evidence type="ECO:0000256" key="9">
    <source>
        <dbReference type="ARBA" id="ARBA00023328"/>
    </source>
</evidence>
<protein>
    <recommendedName>
        <fullName evidence="10">Kinetochore protein Spc24</fullName>
    </recommendedName>
</protein>
<comment type="subcellular location">
    <subcellularLocation>
        <location evidence="10">Nucleus</location>
    </subcellularLocation>
    <subcellularLocation>
        <location evidence="10">Chromosome</location>
        <location evidence="10">Centromere</location>
        <location evidence="10">Kinetochore</location>
    </subcellularLocation>
</comment>
<evidence type="ECO:0000256" key="2">
    <source>
        <dbReference type="ARBA" id="ARBA00022454"/>
    </source>
</evidence>
<name>A0A1M8A8L1_MALS4</name>
<keyword evidence="7 10" id="KW-0539">Nucleus</keyword>
<dbReference type="PANTHER" id="PTHR22142:SF2">
    <property type="entry name" value="KINETOCHORE PROTEIN SPC24"/>
    <property type="match status" value="1"/>
</dbReference>
<evidence type="ECO:0000256" key="7">
    <source>
        <dbReference type="ARBA" id="ARBA00023242"/>
    </source>
</evidence>
<dbReference type="PANTHER" id="PTHR22142">
    <property type="match status" value="1"/>
</dbReference>
<keyword evidence="13" id="KW-1185">Reference proteome</keyword>
<evidence type="ECO:0000313" key="12">
    <source>
        <dbReference type="EMBL" id="SHO78524.1"/>
    </source>
</evidence>
<feature type="coiled-coil region" evidence="11">
    <location>
        <begin position="89"/>
        <end position="130"/>
    </location>
</feature>
<evidence type="ECO:0000256" key="10">
    <source>
        <dbReference type="RuleBase" id="RU368011"/>
    </source>
</evidence>
<evidence type="ECO:0000256" key="8">
    <source>
        <dbReference type="ARBA" id="ARBA00023306"/>
    </source>
</evidence>
<evidence type="ECO:0000256" key="6">
    <source>
        <dbReference type="ARBA" id="ARBA00023054"/>
    </source>
</evidence>
<dbReference type="GO" id="GO:0005634">
    <property type="term" value="C:nucleus"/>
    <property type="evidence" value="ECO:0007669"/>
    <property type="project" value="UniProtKB-SubCell"/>
</dbReference>
<keyword evidence="9 10" id="KW-0137">Centromere</keyword>
<dbReference type="Proteomes" id="UP000186303">
    <property type="component" value="Chromosome 4"/>
</dbReference>
<keyword evidence="4 10" id="KW-0498">Mitosis</keyword>
<dbReference type="AlphaFoldDB" id="A0A1M8A8L1"/>
<dbReference type="GO" id="GO:0031262">
    <property type="term" value="C:Ndc80 complex"/>
    <property type="evidence" value="ECO:0007669"/>
    <property type="project" value="TreeGrafter"/>
</dbReference>
<dbReference type="GO" id="GO:0051301">
    <property type="term" value="P:cell division"/>
    <property type="evidence" value="ECO:0007669"/>
    <property type="project" value="UniProtKB-UniRule"/>
</dbReference>
<reference evidence="13" key="1">
    <citation type="journal article" date="2017" name="Nucleic Acids Res.">
        <title>Proteogenomics produces comprehensive and highly accurate protein-coding gene annotation in a complete genome assembly of Malassezia sympodialis.</title>
        <authorList>
            <person name="Zhu Y."/>
            <person name="Engstroem P.G."/>
            <person name="Tellgren-Roth C."/>
            <person name="Baudo C.D."/>
            <person name="Kennell J.C."/>
            <person name="Sun S."/>
            <person name="Billmyre R.B."/>
            <person name="Schroeder M.S."/>
            <person name="Andersson A."/>
            <person name="Holm T."/>
            <person name="Sigurgeirsson B."/>
            <person name="Wu G."/>
            <person name="Sankaranarayanan S.R."/>
            <person name="Siddharthan R."/>
            <person name="Sanyal K."/>
            <person name="Lundeberg J."/>
            <person name="Nystedt B."/>
            <person name="Boekhout T."/>
            <person name="Dawson T.L. Jr."/>
            <person name="Heitman J."/>
            <person name="Scheynius A."/>
            <person name="Lehtioe J."/>
        </authorList>
    </citation>
    <scope>NUCLEOTIDE SEQUENCE [LARGE SCALE GENOMIC DNA]</scope>
    <source>
        <strain evidence="13">ATCC 42132</strain>
    </source>
</reference>
<keyword evidence="5 10" id="KW-0995">Kinetochore</keyword>
<comment type="function">
    <text evidence="10">Acts as a component of the essential kinetochore-associated NDC80 complex, which is required for chromosome segregation and spindle checkpoint activity.</text>
</comment>
<dbReference type="InterPro" id="IPR013252">
    <property type="entry name" value="Ndc80_Spc24"/>
</dbReference>
<evidence type="ECO:0000256" key="3">
    <source>
        <dbReference type="ARBA" id="ARBA00022618"/>
    </source>
</evidence>
<dbReference type="GO" id="GO:0007059">
    <property type="term" value="P:chromosome segregation"/>
    <property type="evidence" value="ECO:0007669"/>
    <property type="project" value="TreeGrafter"/>
</dbReference>
<keyword evidence="8 10" id="KW-0131">Cell cycle</keyword>
<dbReference type="STRING" id="1230383.A0A1M8A8L1"/>
<sequence length="208" mass="23871">MGSTEAEVTESSLPEMINELNSVLVPDEEVVRIQESKKLIKEINDRHQVERKAVLEMIQGLEKSVSQLRESTSRSSADWRSLEEHMAVMKNMEDQKFDLARKINEQEAALSMLESEIEELRRKSDMLENWDVEEEVVMDKNALSLNLFRGIGFLPHYESKQPDALMVSLLVRSTKHNVATSFDIDYDALKNSPSERCALAMQIWDAVE</sequence>
<gene>
    <name evidence="12" type="ORF">MSYG_2871</name>
</gene>
<accession>A0A1M8A8L1</accession>
<dbReference type="GO" id="GO:0008017">
    <property type="term" value="F:microtubule binding"/>
    <property type="evidence" value="ECO:0007669"/>
    <property type="project" value="TreeGrafter"/>
</dbReference>
<dbReference type="VEuPathDB" id="FungiDB:MSYG_2871"/>
<evidence type="ECO:0000313" key="13">
    <source>
        <dbReference type="Proteomes" id="UP000186303"/>
    </source>
</evidence>
<proteinExistence type="inferred from homology"/>
<comment type="subunit">
    <text evidence="10">Component of the NDC80 complex.</text>
</comment>
<keyword evidence="3 10" id="KW-0132">Cell division</keyword>
<dbReference type="OrthoDB" id="3344830at2759"/>
<evidence type="ECO:0000256" key="11">
    <source>
        <dbReference type="SAM" id="Coils"/>
    </source>
</evidence>
<dbReference type="Pfam" id="PF08286">
    <property type="entry name" value="Spc24"/>
    <property type="match status" value="1"/>
</dbReference>
<evidence type="ECO:0000256" key="1">
    <source>
        <dbReference type="ARBA" id="ARBA00007804"/>
    </source>
</evidence>
<organism evidence="12 13">
    <name type="scientific">Malassezia sympodialis (strain ATCC 42132)</name>
    <name type="common">Atopic eczema-associated yeast</name>
    <dbReference type="NCBI Taxonomy" id="1230383"/>
    <lineage>
        <taxon>Eukaryota</taxon>
        <taxon>Fungi</taxon>
        <taxon>Dikarya</taxon>
        <taxon>Basidiomycota</taxon>
        <taxon>Ustilaginomycotina</taxon>
        <taxon>Malasseziomycetes</taxon>
        <taxon>Malasseziales</taxon>
        <taxon>Malasseziaceae</taxon>
        <taxon>Malassezia</taxon>
    </lineage>
</organism>
<comment type="similarity">
    <text evidence="1 10">Belongs to the SPC24 family.</text>
</comment>
<dbReference type="OMA" id="ADQLWKA"/>
<keyword evidence="6 11" id="KW-0175">Coiled coil</keyword>
<evidence type="ECO:0000256" key="5">
    <source>
        <dbReference type="ARBA" id="ARBA00022838"/>
    </source>
</evidence>
<evidence type="ECO:0000256" key="4">
    <source>
        <dbReference type="ARBA" id="ARBA00022776"/>
    </source>
</evidence>